<dbReference type="CDD" id="cd02002">
    <property type="entry name" value="TPP_BFDC"/>
    <property type="match status" value="1"/>
</dbReference>
<sequence>MQITSLENAENGGMRRGAVVLLEILRSEGVEYIFGNPGTTELPLMDALLEVPDVQYILGLQEASVVAMADGYAQAARKPGFLNLHTAGGLGHGMGNLLNASVSQTPLVVTAGQQDSRHTISDPLLFGDLVQIARPAVKWAQEVAHADQLPVLMRRAFHDSMAAPSGPVFLSLPMDVMEEMSSVDIGASSTINRQAVAGGLDQLATALAAVRPGKLAIIAGDEVYWADAAAEVAATAECLGAPVFGSSWPSRVPFPTAHPLWCGNLPTQATAIAEKLADYDAIFALGGKSLITILYTEGPAVPPGCAVYQMSSDVKDLGRTFYTPLSVVGDIKASLSALLPQLHKATEGHQAVYAKNAETVATHRRLLRAEAVQEAKSRQNEAAGIPPRVAAWEAVRAIGPDVAIVDEAIATSSDVRLFLESAWSSQYSFLRGGALGWGMPAAIGASLGLGRERVVSLVGDGAALYSPQALWTAAHEKLPVTFVVMNNREYNVLKNFMRQQKHYLSAKGGTFPAMDIVDPCIDYQAMARSMGVPSCQVTRAADIAPAIEASLASGGPSLVEIMITAG</sequence>
<dbReference type="InterPro" id="IPR012001">
    <property type="entry name" value="Thiamin_PyroP_enz_TPP-bd_dom"/>
</dbReference>
<dbReference type="CDD" id="cd07035">
    <property type="entry name" value="TPP_PYR_POX_like"/>
    <property type="match status" value="1"/>
</dbReference>
<protein>
    <submittedName>
        <fullName evidence="7">Acetolactate synthase</fullName>
    </submittedName>
</protein>
<evidence type="ECO:0000256" key="2">
    <source>
        <dbReference type="ARBA" id="ARBA00023052"/>
    </source>
</evidence>
<gene>
    <name evidence="7" type="ORF">HK17_11400</name>
</gene>
<proteinExistence type="inferred from homology"/>
<name>A0A252APA8_9PROT</name>
<dbReference type="Pfam" id="PF02775">
    <property type="entry name" value="TPP_enzyme_C"/>
    <property type="match status" value="1"/>
</dbReference>
<accession>A0A252APA8</accession>
<organism evidence="7 8">
    <name type="scientific">Acetobacter indonesiensis</name>
    <dbReference type="NCBI Taxonomy" id="104101"/>
    <lineage>
        <taxon>Bacteria</taxon>
        <taxon>Pseudomonadati</taxon>
        <taxon>Pseudomonadota</taxon>
        <taxon>Alphaproteobacteria</taxon>
        <taxon>Acetobacterales</taxon>
        <taxon>Acetobacteraceae</taxon>
        <taxon>Acetobacter</taxon>
    </lineage>
</organism>
<keyword evidence="2 3" id="KW-0786">Thiamine pyrophosphate</keyword>
<feature type="domain" description="Thiamine pyrophosphate enzyme central" evidence="4">
    <location>
        <begin position="207"/>
        <end position="338"/>
    </location>
</feature>
<dbReference type="InterPro" id="IPR029035">
    <property type="entry name" value="DHS-like_NAD/FAD-binding_dom"/>
</dbReference>
<dbReference type="Pfam" id="PF02776">
    <property type="entry name" value="TPP_enzyme_N"/>
    <property type="match status" value="1"/>
</dbReference>
<dbReference type="Gene3D" id="3.40.50.970">
    <property type="match status" value="2"/>
</dbReference>
<dbReference type="GO" id="GO:0003984">
    <property type="term" value="F:acetolactate synthase activity"/>
    <property type="evidence" value="ECO:0007669"/>
    <property type="project" value="TreeGrafter"/>
</dbReference>
<dbReference type="Pfam" id="PF00205">
    <property type="entry name" value="TPP_enzyme_M"/>
    <property type="match status" value="1"/>
</dbReference>
<evidence type="ECO:0000313" key="7">
    <source>
        <dbReference type="EMBL" id="OUI91540.1"/>
    </source>
</evidence>
<dbReference type="AlphaFoldDB" id="A0A252APA8"/>
<dbReference type="InterPro" id="IPR011766">
    <property type="entry name" value="TPP_enzyme_TPP-bd"/>
</dbReference>
<dbReference type="SUPFAM" id="SSF52467">
    <property type="entry name" value="DHS-like NAD/FAD-binding domain"/>
    <property type="match status" value="1"/>
</dbReference>
<feature type="domain" description="Thiamine pyrophosphate enzyme TPP-binding" evidence="5">
    <location>
        <begin position="433"/>
        <end position="561"/>
    </location>
</feature>
<dbReference type="SUPFAM" id="SSF52518">
    <property type="entry name" value="Thiamin diphosphate-binding fold (THDP-binding)"/>
    <property type="match status" value="2"/>
</dbReference>
<comment type="similarity">
    <text evidence="1 3">Belongs to the TPP enzyme family.</text>
</comment>
<feature type="domain" description="Thiamine pyrophosphate enzyme N-terminal TPP-binding" evidence="6">
    <location>
        <begin position="16"/>
        <end position="118"/>
    </location>
</feature>
<dbReference type="GO" id="GO:0019752">
    <property type="term" value="P:carboxylic acid metabolic process"/>
    <property type="evidence" value="ECO:0007669"/>
    <property type="project" value="UniProtKB-ARBA"/>
</dbReference>
<dbReference type="GO" id="GO:0000287">
    <property type="term" value="F:magnesium ion binding"/>
    <property type="evidence" value="ECO:0007669"/>
    <property type="project" value="InterPro"/>
</dbReference>
<dbReference type="GO" id="GO:0050660">
    <property type="term" value="F:flavin adenine dinucleotide binding"/>
    <property type="evidence" value="ECO:0007669"/>
    <property type="project" value="TreeGrafter"/>
</dbReference>
<evidence type="ECO:0000259" key="6">
    <source>
        <dbReference type="Pfam" id="PF02776"/>
    </source>
</evidence>
<dbReference type="InterPro" id="IPR045229">
    <property type="entry name" value="TPP_enz"/>
</dbReference>
<evidence type="ECO:0000259" key="4">
    <source>
        <dbReference type="Pfam" id="PF00205"/>
    </source>
</evidence>
<dbReference type="Proteomes" id="UP000194641">
    <property type="component" value="Unassembled WGS sequence"/>
</dbReference>
<dbReference type="EMBL" id="JOPA01000035">
    <property type="protein sequence ID" value="OUI91540.1"/>
    <property type="molecule type" value="Genomic_DNA"/>
</dbReference>
<dbReference type="InterPro" id="IPR012000">
    <property type="entry name" value="Thiamin_PyroP_enz_cen_dom"/>
</dbReference>
<dbReference type="PANTHER" id="PTHR18968">
    <property type="entry name" value="THIAMINE PYROPHOSPHATE ENZYMES"/>
    <property type="match status" value="1"/>
</dbReference>
<dbReference type="RefSeq" id="WP_086659865.1">
    <property type="nucleotide sequence ID" value="NZ_JBJJWX010000010.1"/>
</dbReference>
<dbReference type="InterPro" id="IPR029061">
    <property type="entry name" value="THDP-binding"/>
</dbReference>
<reference evidence="8" key="1">
    <citation type="submission" date="2014-06" db="EMBL/GenBank/DDBJ databases">
        <authorList>
            <person name="Winans N.J."/>
            <person name="Newell P.D."/>
            <person name="Douglas A.E."/>
        </authorList>
    </citation>
    <scope>NUCLEOTIDE SEQUENCE [LARGE SCALE GENOMIC DNA]</scope>
</reference>
<evidence type="ECO:0000313" key="8">
    <source>
        <dbReference type="Proteomes" id="UP000194641"/>
    </source>
</evidence>
<evidence type="ECO:0000256" key="3">
    <source>
        <dbReference type="RuleBase" id="RU362132"/>
    </source>
</evidence>
<dbReference type="GO" id="GO:0030976">
    <property type="term" value="F:thiamine pyrophosphate binding"/>
    <property type="evidence" value="ECO:0007669"/>
    <property type="project" value="InterPro"/>
</dbReference>
<dbReference type="PANTHER" id="PTHR18968:SF133">
    <property type="entry name" value="BENZOYLFORMATE DECARBOXYLASE"/>
    <property type="match status" value="1"/>
</dbReference>
<dbReference type="Gene3D" id="3.40.50.1220">
    <property type="entry name" value="TPP-binding domain"/>
    <property type="match status" value="1"/>
</dbReference>
<comment type="caution">
    <text evidence="7">The sequence shown here is derived from an EMBL/GenBank/DDBJ whole genome shotgun (WGS) entry which is preliminary data.</text>
</comment>
<evidence type="ECO:0000259" key="5">
    <source>
        <dbReference type="Pfam" id="PF02775"/>
    </source>
</evidence>
<evidence type="ECO:0000256" key="1">
    <source>
        <dbReference type="ARBA" id="ARBA00007812"/>
    </source>
</evidence>